<feature type="non-terminal residue" evidence="1">
    <location>
        <position position="1"/>
    </location>
</feature>
<sequence length="74" mass="8910">SERAGKKENEEVFIQGLFRKLKNFYDVNDKLSIKEATEDNSLKIKLREIYKIFYNDNTLTRAKVEEYLKEMEED</sequence>
<protein>
    <submittedName>
        <fullName evidence="1">Uncharacterized protein</fullName>
    </submittedName>
</protein>
<dbReference type="EMBL" id="BARS01047130">
    <property type="protein sequence ID" value="GAG36682.1"/>
    <property type="molecule type" value="Genomic_DNA"/>
</dbReference>
<gene>
    <name evidence="1" type="ORF">S01H1_70836</name>
</gene>
<comment type="caution">
    <text evidence="1">The sequence shown here is derived from an EMBL/GenBank/DDBJ whole genome shotgun (WGS) entry which is preliminary data.</text>
</comment>
<accession>X0XMV9</accession>
<evidence type="ECO:0000313" key="1">
    <source>
        <dbReference type="EMBL" id="GAG36682.1"/>
    </source>
</evidence>
<proteinExistence type="predicted"/>
<name>X0XMV9_9ZZZZ</name>
<reference evidence="1" key="1">
    <citation type="journal article" date="2014" name="Front. Microbiol.">
        <title>High frequency of phylogenetically diverse reductive dehalogenase-homologous genes in deep subseafloor sedimentary metagenomes.</title>
        <authorList>
            <person name="Kawai M."/>
            <person name="Futagami T."/>
            <person name="Toyoda A."/>
            <person name="Takaki Y."/>
            <person name="Nishi S."/>
            <person name="Hori S."/>
            <person name="Arai W."/>
            <person name="Tsubouchi T."/>
            <person name="Morono Y."/>
            <person name="Uchiyama I."/>
            <person name="Ito T."/>
            <person name="Fujiyama A."/>
            <person name="Inagaki F."/>
            <person name="Takami H."/>
        </authorList>
    </citation>
    <scope>NUCLEOTIDE SEQUENCE</scope>
    <source>
        <strain evidence="1">Expedition CK06-06</strain>
    </source>
</reference>
<organism evidence="1">
    <name type="scientific">marine sediment metagenome</name>
    <dbReference type="NCBI Taxonomy" id="412755"/>
    <lineage>
        <taxon>unclassified sequences</taxon>
        <taxon>metagenomes</taxon>
        <taxon>ecological metagenomes</taxon>
    </lineage>
</organism>
<dbReference type="AlphaFoldDB" id="X0XMV9"/>